<dbReference type="Proteomes" id="UP000077755">
    <property type="component" value="Chromosome 1"/>
</dbReference>
<evidence type="ECO:0000313" key="3">
    <source>
        <dbReference type="Proteomes" id="UP000077755"/>
    </source>
</evidence>
<dbReference type="EMBL" id="CP093343">
    <property type="protein sequence ID" value="WOG83406.1"/>
    <property type="molecule type" value="Genomic_DNA"/>
</dbReference>
<organism evidence="2 3">
    <name type="scientific">Daucus carota subsp. sativus</name>
    <name type="common">Carrot</name>
    <dbReference type="NCBI Taxonomy" id="79200"/>
    <lineage>
        <taxon>Eukaryota</taxon>
        <taxon>Viridiplantae</taxon>
        <taxon>Streptophyta</taxon>
        <taxon>Embryophyta</taxon>
        <taxon>Tracheophyta</taxon>
        <taxon>Spermatophyta</taxon>
        <taxon>Magnoliopsida</taxon>
        <taxon>eudicotyledons</taxon>
        <taxon>Gunneridae</taxon>
        <taxon>Pentapetalae</taxon>
        <taxon>asterids</taxon>
        <taxon>campanulids</taxon>
        <taxon>Apiales</taxon>
        <taxon>Apiaceae</taxon>
        <taxon>Apioideae</taxon>
        <taxon>Scandiceae</taxon>
        <taxon>Daucinae</taxon>
        <taxon>Daucus</taxon>
        <taxon>Daucus sect. Daucus</taxon>
    </lineage>
</organism>
<dbReference type="KEGG" id="dcr:108198249"/>
<evidence type="ECO:0000313" key="2">
    <source>
        <dbReference type="EMBL" id="WOG83406.1"/>
    </source>
</evidence>
<reference evidence="2" key="2">
    <citation type="submission" date="2022-03" db="EMBL/GenBank/DDBJ databases">
        <title>Draft title - Genomic analysis of global carrot germplasm unveils the trajectory of domestication and the origin of high carotenoid orange carrot.</title>
        <authorList>
            <person name="Iorizzo M."/>
            <person name="Ellison S."/>
            <person name="Senalik D."/>
            <person name="Macko-Podgorni A."/>
            <person name="Grzebelus D."/>
            <person name="Bostan H."/>
            <person name="Rolling W."/>
            <person name="Curaba J."/>
            <person name="Simon P."/>
        </authorList>
    </citation>
    <scope>NUCLEOTIDE SEQUENCE</scope>
    <source>
        <tissue evidence="2">Leaf</tissue>
    </source>
</reference>
<name>A0A169WS39_DAUCS</name>
<dbReference type="PANTHER" id="PTHR35488">
    <property type="entry name" value="OS05G0358900 PROTEIN-RELATED"/>
    <property type="match status" value="1"/>
</dbReference>
<feature type="region of interest" description="Disordered" evidence="1">
    <location>
        <begin position="123"/>
        <end position="150"/>
    </location>
</feature>
<sequence>MANKSPVFQMPDAQHFSDYGFHPHFDYFQVVEEARKQRKGASRAGRSIDGLHLKLQKPTISHDLDSSKIIKKNKHSTKNNKRWWKHALHFFRGKWTPQVHHSSSSQNGGGVQCIGFSAPPPVYTTESRSGSTTPYRTTSRPASCPRSPAMRDEMDSLPYISLRDINVEQHHRVSASSPMPIYLVT</sequence>
<protein>
    <submittedName>
        <fullName evidence="2">Uncharacterized protein</fullName>
    </submittedName>
</protein>
<dbReference type="AlphaFoldDB" id="A0A169WS39"/>
<reference evidence="2" key="1">
    <citation type="journal article" date="2016" name="Nat. Genet.">
        <title>A high-quality carrot genome assembly provides new insights into carotenoid accumulation and asterid genome evolution.</title>
        <authorList>
            <person name="Iorizzo M."/>
            <person name="Ellison S."/>
            <person name="Senalik D."/>
            <person name="Zeng P."/>
            <person name="Satapoomin P."/>
            <person name="Huang J."/>
            <person name="Bowman M."/>
            <person name="Iovene M."/>
            <person name="Sanseverino W."/>
            <person name="Cavagnaro P."/>
            <person name="Yildiz M."/>
            <person name="Macko-Podgorni A."/>
            <person name="Moranska E."/>
            <person name="Grzebelus E."/>
            <person name="Grzebelus D."/>
            <person name="Ashrafi H."/>
            <person name="Zheng Z."/>
            <person name="Cheng S."/>
            <person name="Spooner D."/>
            <person name="Van Deynze A."/>
            <person name="Simon P."/>
        </authorList>
    </citation>
    <scope>NUCLEOTIDE SEQUENCE</scope>
    <source>
        <tissue evidence="2">Leaf</tissue>
    </source>
</reference>
<accession>A0A169WS39</accession>
<dbReference type="OrthoDB" id="1913474at2759"/>
<proteinExistence type="predicted"/>
<feature type="compositionally biased region" description="Polar residues" evidence="1">
    <location>
        <begin position="124"/>
        <end position="141"/>
    </location>
</feature>
<evidence type="ECO:0000256" key="1">
    <source>
        <dbReference type="SAM" id="MobiDB-lite"/>
    </source>
</evidence>
<dbReference type="OMA" id="FFKCITH"/>
<keyword evidence="3" id="KW-1185">Reference proteome</keyword>
<dbReference type="PANTHER" id="PTHR35488:SF2">
    <property type="entry name" value="OS05G0358900 PROTEIN"/>
    <property type="match status" value="1"/>
</dbReference>
<gene>
    <name evidence="2" type="ORF">DCAR_0102581</name>
</gene>
<dbReference type="Gramene" id="KZN09824">
    <property type="protein sequence ID" value="KZN09824"/>
    <property type="gene ID" value="DCAR_002480"/>
</dbReference>